<feature type="transmembrane region" description="Helical" evidence="1">
    <location>
        <begin position="12"/>
        <end position="31"/>
    </location>
</feature>
<comment type="caution">
    <text evidence="2">The sequence shown here is derived from an EMBL/GenBank/DDBJ whole genome shotgun (WGS) entry which is preliminary data.</text>
</comment>
<proteinExistence type="predicted"/>
<name>A0A367ZID1_9BACT</name>
<keyword evidence="1" id="KW-0472">Membrane</keyword>
<organism evidence="2 3">
    <name type="scientific">Candidatus Ozemobacter sibiricus</name>
    <dbReference type="NCBI Taxonomy" id="2268124"/>
    <lineage>
        <taxon>Bacteria</taxon>
        <taxon>Candidatus Ozemobacteria</taxon>
        <taxon>Candidatus Ozemobacterales</taxon>
        <taxon>Candidatus Ozemobacteraceae</taxon>
        <taxon>Candidatus Ozemobacter</taxon>
    </lineage>
</organism>
<evidence type="ECO:0000256" key="1">
    <source>
        <dbReference type="SAM" id="Phobius"/>
    </source>
</evidence>
<reference evidence="2 3" key="1">
    <citation type="submission" date="2018-05" db="EMBL/GenBank/DDBJ databases">
        <title>A metagenomic window into the 2 km-deep terrestrial subsurface aquifer revealed taxonomically and functionally diverse microbial community comprising novel uncultured bacterial lineages.</title>
        <authorList>
            <person name="Kadnikov V.V."/>
            <person name="Mardanov A.V."/>
            <person name="Beletsky A.V."/>
            <person name="Banks D."/>
            <person name="Pimenov N.V."/>
            <person name="Frank Y.A."/>
            <person name="Karnachuk O.V."/>
            <person name="Ravin N.V."/>
        </authorList>
    </citation>
    <scope>NUCLEOTIDE SEQUENCE [LARGE SCALE GENOMIC DNA]</scope>
    <source>
        <strain evidence="2">BY5</strain>
    </source>
</reference>
<keyword evidence="1" id="KW-1133">Transmembrane helix</keyword>
<evidence type="ECO:0008006" key="4">
    <source>
        <dbReference type="Google" id="ProtNLM"/>
    </source>
</evidence>
<dbReference type="Proteomes" id="UP000252355">
    <property type="component" value="Unassembled WGS sequence"/>
</dbReference>
<dbReference type="EMBL" id="QOQW01000031">
    <property type="protein sequence ID" value="RCK77868.1"/>
    <property type="molecule type" value="Genomic_DNA"/>
</dbReference>
<accession>A0A367ZID1</accession>
<evidence type="ECO:0000313" key="2">
    <source>
        <dbReference type="EMBL" id="RCK77868.1"/>
    </source>
</evidence>
<protein>
    <recommendedName>
        <fullName evidence="4">Type II secretion system protein GspG C-terminal domain-containing protein</fullName>
    </recommendedName>
</protein>
<evidence type="ECO:0000313" key="3">
    <source>
        <dbReference type="Proteomes" id="UP000252355"/>
    </source>
</evidence>
<dbReference type="AlphaFoldDB" id="A0A367ZID1"/>
<gene>
    <name evidence="2" type="ORF">OZSIB_2027</name>
</gene>
<keyword evidence="1" id="KW-0812">Transmembrane</keyword>
<sequence>MTHACSRTGGFGLYAVALLSMMVLLAIMYFFPQYVNMRTGIYRISCKEIRKKVERAVADYDANNTMTIIKPGKPIDLDFLKETGFLAEVQYCPDKGTYKFGPSGEVICTAHPEPVASGPTLAPAPEGPSRR</sequence>